<dbReference type="GO" id="GO:0015074">
    <property type="term" value="P:DNA integration"/>
    <property type="evidence" value="ECO:0007669"/>
    <property type="project" value="InterPro"/>
</dbReference>
<keyword evidence="4" id="KW-1185">Reference proteome</keyword>
<dbReference type="GO" id="GO:0006310">
    <property type="term" value="P:DNA recombination"/>
    <property type="evidence" value="ECO:0007669"/>
    <property type="project" value="UniProtKB-KW"/>
</dbReference>
<feature type="compositionally biased region" description="Basic and acidic residues" evidence="2">
    <location>
        <begin position="391"/>
        <end position="403"/>
    </location>
</feature>
<feature type="compositionally biased region" description="Basic and acidic residues" evidence="2">
    <location>
        <begin position="313"/>
        <end position="329"/>
    </location>
</feature>
<dbReference type="GO" id="GO:0003677">
    <property type="term" value="F:DNA binding"/>
    <property type="evidence" value="ECO:0007669"/>
    <property type="project" value="InterPro"/>
</dbReference>
<name>A0A0G4J0X8_PLABS</name>
<dbReference type="SUPFAM" id="SSF56349">
    <property type="entry name" value="DNA breaking-rejoining enzymes"/>
    <property type="match status" value="1"/>
</dbReference>
<organism evidence="3 4">
    <name type="scientific">Plasmodiophora brassicae</name>
    <name type="common">Clubroot disease agent</name>
    <dbReference type="NCBI Taxonomy" id="37360"/>
    <lineage>
        <taxon>Eukaryota</taxon>
        <taxon>Sar</taxon>
        <taxon>Rhizaria</taxon>
        <taxon>Endomyxa</taxon>
        <taxon>Phytomyxea</taxon>
        <taxon>Plasmodiophorida</taxon>
        <taxon>Plasmodiophoridae</taxon>
        <taxon>Plasmodiophora</taxon>
    </lineage>
</organism>
<dbReference type="EMBL" id="CDSF01000112">
    <property type="protein sequence ID" value="CEP01210.1"/>
    <property type="molecule type" value="Genomic_DNA"/>
</dbReference>
<dbReference type="OrthoDB" id="2146503at2759"/>
<keyword evidence="1" id="KW-0233">DNA recombination</keyword>
<evidence type="ECO:0000313" key="3">
    <source>
        <dbReference type="EMBL" id="CEP01210.1"/>
    </source>
</evidence>
<reference evidence="3 4" key="1">
    <citation type="submission" date="2015-02" db="EMBL/GenBank/DDBJ databases">
        <authorList>
            <person name="Chooi Y.-H."/>
        </authorList>
    </citation>
    <scope>NUCLEOTIDE SEQUENCE [LARGE SCALE GENOMIC DNA]</scope>
    <source>
        <strain evidence="3">E3</strain>
    </source>
</reference>
<sequence length="509" mass="57134">MPHELIAIREVLLSADRYEGLRLYTMIFFHCQLFLRSAEGCPFRIEDILTSLVSVNPDNGDVNCMGVKIKGKADGSFVPLMIWRCTDVPELCLVSHLLLWLSVSGITSGYLFPKKKGSSDCFDFTTFNNQLKKLLSDVVGRDDGRVWGMHTLRKTGYLLAIWGKGELGQIMLSARHKTVESAKRYYGSAAAFLKMISLQKRSALLTVDYTWEAIHMSDHRELVALNENPIGGLPDLFRHVRIFVENLVAQRVLAPNKTRNIIALSQAILQARDQSIDAKIDNILALMQAKGFGDLTGQLVELLARKYALQGVQDRHAPDSADNNADQRRSARGRNRARPAVSSDKDSSGDAPANNNDAFNADAERGLHQSQPRAHVPIADNGRQAGGISDEQPRNDLEPEPRSGKRRRREAGDFDVADRDMSNIDTHAKLRTMRRIEIQCAGRAKNSFTPSMRTFYYNVLTPVLNCLRRHCNDDDDEFARRWGDQFAHTDFKKRRCPGSHPSNGCGWQG</sequence>
<proteinExistence type="predicted"/>
<protein>
    <submittedName>
        <fullName evidence="3">Uncharacterized protein</fullName>
    </submittedName>
</protein>
<dbReference type="InterPro" id="IPR013762">
    <property type="entry name" value="Integrase-like_cat_sf"/>
</dbReference>
<dbReference type="AlphaFoldDB" id="A0A0G4J0X8"/>
<feature type="compositionally biased region" description="Low complexity" evidence="2">
    <location>
        <begin position="350"/>
        <end position="359"/>
    </location>
</feature>
<gene>
    <name evidence="3" type="ORF">PBRA_001816</name>
</gene>
<dbReference type="Gene3D" id="1.10.443.10">
    <property type="entry name" value="Intergrase catalytic core"/>
    <property type="match status" value="1"/>
</dbReference>
<feature type="region of interest" description="Disordered" evidence="2">
    <location>
        <begin position="377"/>
        <end position="418"/>
    </location>
</feature>
<feature type="region of interest" description="Disordered" evidence="2">
    <location>
        <begin position="313"/>
        <end position="359"/>
    </location>
</feature>
<dbReference type="Proteomes" id="UP000039324">
    <property type="component" value="Unassembled WGS sequence"/>
</dbReference>
<dbReference type="InterPro" id="IPR011010">
    <property type="entry name" value="DNA_brk_join_enz"/>
</dbReference>
<evidence type="ECO:0000256" key="2">
    <source>
        <dbReference type="SAM" id="MobiDB-lite"/>
    </source>
</evidence>
<evidence type="ECO:0000313" key="4">
    <source>
        <dbReference type="Proteomes" id="UP000039324"/>
    </source>
</evidence>
<accession>A0A0G4J0X8</accession>
<evidence type="ECO:0000256" key="1">
    <source>
        <dbReference type="ARBA" id="ARBA00023172"/>
    </source>
</evidence>